<reference evidence="1" key="1">
    <citation type="journal article" date="2014" name="Front. Microbiol.">
        <title>High frequency of phylogenetically diverse reductive dehalogenase-homologous genes in deep subseafloor sedimentary metagenomes.</title>
        <authorList>
            <person name="Kawai M."/>
            <person name="Futagami T."/>
            <person name="Toyoda A."/>
            <person name="Takaki Y."/>
            <person name="Nishi S."/>
            <person name="Hori S."/>
            <person name="Arai W."/>
            <person name="Tsubouchi T."/>
            <person name="Morono Y."/>
            <person name="Uchiyama I."/>
            <person name="Ito T."/>
            <person name="Fujiyama A."/>
            <person name="Inagaki F."/>
            <person name="Takami H."/>
        </authorList>
    </citation>
    <scope>NUCLEOTIDE SEQUENCE</scope>
    <source>
        <strain evidence="1">Expedition CK06-06</strain>
    </source>
</reference>
<sequence>ASEEVERLLKENPPSLLDENILQELRKIMDSDAKTCGISSLPEIKL</sequence>
<organism evidence="1">
    <name type="scientific">marine sediment metagenome</name>
    <dbReference type="NCBI Taxonomy" id="412755"/>
    <lineage>
        <taxon>unclassified sequences</taxon>
        <taxon>metagenomes</taxon>
        <taxon>ecological metagenomes</taxon>
    </lineage>
</organism>
<dbReference type="EMBL" id="BARU01026428">
    <property type="protein sequence ID" value="GAH76122.1"/>
    <property type="molecule type" value="Genomic_DNA"/>
</dbReference>
<dbReference type="AlphaFoldDB" id="X1I339"/>
<proteinExistence type="predicted"/>
<feature type="non-terminal residue" evidence="1">
    <location>
        <position position="1"/>
    </location>
</feature>
<protein>
    <submittedName>
        <fullName evidence="1">Uncharacterized protein</fullName>
    </submittedName>
</protein>
<gene>
    <name evidence="1" type="ORF">S03H2_42453</name>
</gene>
<comment type="caution">
    <text evidence="1">The sequence shown here is derived from an EMBL/GenBank/DDBJ whole genome shotgun (WGS) entry which is preliminary data.</text>
</comment>
<evidence type="ECO:0000313" key="1">
    <source>
        <dbReference type="EMBL" id="GAH76122.1"/>
    </source>
</evidence>
<name>X1I339_9ZZZZ</name>
<accession>X1I339</accession>